<name>A0AAW2CXE7_9ROSI</name>
<organism evidence="1 2">
    <name type="scientific">Lithocarpus litseifolius</name>
    <dbReference type="NCBI Taxonomy" id="425828"/>
    <lineage>
        <taxon>Eukaryota</taxon>
        <taxon>Viridiplantae</taxon>
        <taxon>Streptophyta</taxon>
        <taxon>Embryophyta</taxon>
        <taxon>Tracheophyta</taxon>
        <taxon>Spermatophyta</taxon>
        <taxon>Magnoliopsida</taxon>
        <taxon>eudicotyledons</taxon>
        <taxon>Gunneridae</taxon>
        <taxon>Pentapetalae</taxon>
        <taxon>rosids</taxon>
        <taxon>fabids</taxon>
        <taxon>Fagales</taxon>
        <taxon>Fagaceae</taxon>
        <taxon>Lithocarpus</taxon>
    </lineage>
</organism>
<reference evidence="1 2" key="1">
    <citation type="submission" date="2024-01" db="EMBL/GenBank/DDBJ databases">
        <title>A telomere-to-telomere, gap-free genome of sweet tea (Lithocarpus litseifolius).</title>
        <authorList>
            <person name="Zhou J."/>
        </authorList>
    </citation>
    <scope>NUCLEOTIDE SEQUENCE [LARGE SCALE GENOMIC DNA]</scope>
    <source>
        <strain evidence="1">Zhou-2022a</strain>
        <tissue evidence="1">Leaf</tissue>
    </source>
</reference>
<evidence type="ECO:0000313" key="1">
    <source>
        <dbReference type="EMBL" id="KAL0002124.1"/>
    </source>
</evidence>
<dbReference type="AlphaFoldDB" id="A0AAW2CXE7"/>
<protein>
    <submittedName>
        <fullName evidence="1">Uncharacterized protein</fullName>
    </submittedName>
</protein>
<keyword evidence="2" id="KW-1185">Reference proteome</keyword>
<sequence length="88" mass="9920">MAVKETAEEKVVMMEVEKMVMMEVIFCMEVESRMEDTIISTTKPITVINTTTPFTTTPLTTTPLTTTPLTTTPFTTTPLTTIYSHHHH</sequence>
<evidence type="ECO:0000313" key="2">
    <source>
        <dbReference type="Proteomes" id="UP001459277"/>
    </source>
</evidence>
<dbReference type="EMBL" id="JAZDWU010000005">
    <property type="protein sequence ID" value="KAL0002124.1"/>
    <property type="molecule type" value="Genomic_DNA"/>
</dbReference>
<proteinExistence type="predicted"/>
<dbReference type="Proteomes" id="UP001459277">
    <property type="component" value="Unassembled WGS sequence"/>
</dbReference>
<comment type="caution">
    <text evidence="1">The sequence shown here is derived from an EMBL/GenBank/DDBJ whole genome shotgun (WGS) entry which is preliminary data.</text>
</comment>
<gene>
    <name evidence="1" type="ORF">SO802_015905</name>
</gene>
<accession>A0AAW2CXE7</accession>